<dbReference type="Pfam" id="PF00912">
    <property type="entry name" value="Transgly"/>
    <property type="match status" value="1"/>
</dbReference>
<evidence type="ECO:0000256" key="1">
    <source>
        <dbReference type="ARBA" id="ARBA00002624"/>
    </source>
</evidence>
<proteinExistence type="inferred from homology"/>
<evidence type="ECO:0000256" key="16">
    <source>
        <dbReference type="ARBA" id="ARBA00022968"/>
    </source>
</evidence>
<dbReference type="FunFam" id="1.10.3810.10:FF:000001">
    <property type="entry name" value="Penicillin-binding protein 1A"/>
    <property type="match status" value="1"/>
</dbReference>
<protein>
    <recommendedName>
        <fullName evidence="7">Penicillin-binding protein 1A</fullName>
        <ecNumber evidence="24">2.4.99.28</ecNumber>
        <ecNumber evidence="6">3.4.16.4</ecNumber>
    </recommendedName>
</protein>
<dbReference type="InterPro" id="IPR050396">
    <property type="entry name" value="Glycosyltr_51/Transpeptidase"/>
</dbReference>
<dbReference type="eggNOG" id="COG5009">
    <property type="taxonomic scope" value="Bacteria"/>
</dbReference>
<organism evidence="30 31">
    <name type="scientific">Eubacterium plexicaudatum ASF492</name>
    <dbReference type="NCBI Taxonomy" id="1235802"/>
    <lineage>
        <taxon>Bacteria</taxon>
        <taxon>Bacillati</taxon>
        <taxon>Bacillota</taxon>
        <taxon>Clostridia</taxon>
        <taxon>Eubacteriales</taxon>
        <taxon>Eubacteriaceae</taxon>
        <taxon>Eubacterium</taxon>
    </lineage>
</organism>
<feature type="region of interest" description="Disordered" evidence="27">
    <location>
        <begin position="837"/>
        <end position="916"/>
    </location>
</feature>
<evidence type="ECO:0000256" key="4">
    <source>
        <dbReference type="ARBA" id="ARBA00007090"/>
    </source>
</evidence>
<keyword evidence="21" id="KW-0511">Multifunctional enzyme</keyword>
<dbReference type="PATRIC" id="fig|1235802.3.peg.3809"/>
<dbReference type="GO" id="GO:0009252">
    <property type="term" value="P:peptidoglycan biosynthetic process"/>
    <property type="evidence" value="ECO:0007669"/>
    <property type="project" value="UniProtKB-UniPathway"/>
</dbReference>
<keyword evidence="16" id="KW-0735">Signal-anchor</keyword>
<gene>
    <name evidence="30" type="ORF">C823_03607</name>
</gene>
<feature type="compositionally biased region" description="Polar residues" evidence="27">
    <location>
        <begin position="856"/>
        <end position="870"/>
    </location>
</feature>
<evidence type="ECO:0000259" key="28">
    <source>
        <dbReference type="Pfam" id="PF00905"/>
    </source>
</evidence>
<keyword evidence="12" id="KW-0808">Transferase</keyword>
<evidence type="ECO:0000256" key="19">
    <source>
        <dbReference type="ARBA" id="ARBA00023136"/>
    </source>
</evidence>
<keyword evidence="19" id="KW-0472">Membrane</keyword>
<evidence type="ECO:0000259" key="29">
    <source>
        <dbReference type="Pfam" id="PF00912"/>
    </source>
</evidence>
<dbReference type="InterPro" id="IPR001264">
    <property type="entry name" value="Glyco_trans_51"/>
</dbReference>
<dbReference type="PANTHER" id="PTHR32282:SF33">
    <property type="entry name" value="PEPTIDOGLYCAN GLYCOSYLTRANSFERASE"/>
    <property type="match status" value="1"/>
</dbReference>
<comment type="caution">
    <text evidence="30">The sequence shown here is derived from an EMBL/GenBank/DDBJ whole genome shotgun (WGS) entry which is preliminary data.</text>
</comment>
<keyword evidence="9" id="KW-0121">Carboxypeptidase</keyword>
<evidence type="ECO:0000256" key="11">
    <source>
        <dbReference type="ARBA" id="ARBA00022676"/>
    </source>
</evidence>
<evidence type="ECO:0000256" key="5">
    <source>
        <dbReference type="ARBA" id="ARBA00007739"/>
    </source>
</evidence>
<dbReference type="InterPro" id="IPR036950">
    <property type="entry name" value="PBP_transglycosylase"/>
</dbReference>
<evidence type="ECO:0000256" key="18">
    <source>
        <dbReference type="ARBA" id="ARBA00022989"/>
    </source>
</evidence>
<evidence type="ECO:0000256" key="6">
    <source>
        <dbReference type="ARBA" id="ARBA00012448"/>
    </source>
</evidence>
<keyword evidence="13" id="KW-0812">Transmembrane</keyword>
<evidence type="ECO:0000256" key="3">
    <source>
        <dbReference type="ARBA" id="ARBA00004752"/>
    </source>
</evidence>
<comment type="pathway">
    <text evidence="3">Cell wall biogenesis; peptidoglycan biosynthesis.</text>
</comment>
<dbReference type="GO" id="GO:0071555">
    <property type="term" value="P:cell wall organization"/>
    <property type="evidence" value="ECO:0007669"/>
    <property type="project" value="UniProtKB-KW"/>
</dbReference>
<dbReference type="Proteomes" id="UP000012589">
    <property type="component" value="Unassembled WGS sequence"/>
</dbReference>
<comment type="catalytic activity">
    <reaction evidence="25">
        <text>[GlcNAc-(1-&gt;4)-Mur2Ac(oyl-L-Ala-gamma-D-Glu-L-Lys-D-Ala-D-Ala)](n)-di-trans,octa-cis-undecaprenyl diphosphate + beta-D-GlcNAc-(1-&gt;4)-Mur2Ac(oyl-L-Ala-gamma-D-Glu-L-Lys-D-Ala-D-Ala)-di-trans,octa-cis-undecaprenyl diphosphate = [GlcNAc-(1-&gt;4)-Mur2Ac(oyl-L-Ala-gamma-D-Glu-L-Lys-D-Ala-D-Ala)](n+1)-di-trans,octa-cis-undecaprenyl diphosphate + di-trans,octa-cis-undecaprenyl diphosphate + H(+)</text>
        <dbReference type="Rhea" id="RHEA:23708"/>
        <dbReference type="Rhea" id="RHEA-COMP:9602"/>
        <dbReference type="Rhea" id="RHEA-COMP:9603"/>
        <dbReference type="ChEBI" id="CHEBI:15378"/>
        <dbReference type="ChEBI" id="CHEBI:58405"/>
        <dbReference type="ChEBI" id="CHEBI:60033"/>
        <dbReference type="ChEBI" id="CHEBI:78435"/>
        <dbReference type="EC" id="2.4.99.28"/>
    </reaction>
</comment>
<evidence type="ECO:0000256" key="12">
    <source>
        <dbReference type="ARBA" id="ARBA00022679"/>
    </source>
</evidence>
<evidence type="ECO:0000256" key="17">
    <source>
        <dbReference type="ARBA" id="ARBA00022984"/>
    </source>
</evidence>
<comment type="pathway">
    <text evidence="26">Glycan biosynthesis.</text>
</comment>
<dbReference type="Pfam" id="PF00905">
    <property type="entry name" value="Transpeptidase"/>
    <property type="match status" value="1"/>
</dbReference>
<keyword evidence="20" id="KW-0046">Antibiotic resistance</keyword>
<feature type="compositionally biased region" description="Acidic residues" evidence="27">
    <location>
        <begin position="844"/>
        <end position="855"/>
    </location>
</feature>
<dbReference type="GO" id="GO:0008360">
    <property type="term" value="P:regulation of cell shape"/>
    <property type="evidence" value="ECO:0007669"/>
    <property type="project" value="UniProtKB-KW"/>
</dbReference>
<comment type="function">
    <text evidence="1">Cell wall formation. Synthesis of cross-linked peptidoglycan from the lipid intermediates. The enzyme has a penicillin-insensitive transglycosylase N-terminal domain (formation of linear glycan strands) and a penicillin-sensitive transpeptidase C-terminal domain (cross-linking of the peptide subunits).</text>
</comment>
<evidence type="ECO:0000256" key="23">
    <source>
        <dbReference type="ARBA" id="ARBA00034000"/>
    </source>
</evidence>
<dbReference type="GO" id="GO:0008955">
    <property type="term" value="F:peptidoglycan glycosyltransferase activity"/>
    <property type="evidence" value="ECO:0007669"/>
    <property type="project" value="UniProtKB-EC"/>
</dbReference>
<accession>N2A5G2</accession>
<dbReference type="STRING" id="1235802.C823_03607"/>
<comment type="similarity">
    <text evidence="4">In the C-terminal section; belongs to the transpeptidase family.</text>
</comment>
<reference evidence="30 31" key="1">
    <citation type="journal article" date="2014" name="Genome Announc.">
        <title>Draft genome sequences of the altered schaedler flora, a defined bacterial community from gnotobiotic mice.</title>
        <authorList>
            <person name="Wannemuehler M.J."/>
            <person name="Overstreet A.M."/>
            <person name="Ward D.V."/>
            <person name="Phillips G.J."/>
        </authorList>
    </citation>
    <scope>NUCLEOTIDE SEQUENCE [LARGE SCALE GENOMIC DNA]</scope>
    <source>
        <strain evidence="30 31">ASF492</strain>
    </source>
</reference>
<dbReference type="NCBIfam" id="TIGR02074">
    <property type="entry name" value="PBP_1a_fam"/>
    <property type="match status" value="1"/>
</dbReference>
<keyword evidence="14" id="KW-0378">Hydrolase</keyword>
<evidence type="ECO:0000256" key="14">
    <source>
        <dbReference type="ARBA" id="ARBA00022801"/>
    </source>
</evidence>
<dbReference type="SUPFAM" id="SSF53955">
    <property type="entry name" value="Lysozyme-like"/>
    <property type="match status" value="1"/>
</dbReference>
<evidence type="ECO:0000256" key="24">
    <source>
        <dbReference type="ARBA" id="ARBA00044770"/>
    </source>
</evidence>
<dbReference type="OrthoDB" id="9766909at2"/>
<keyword evidence="8" id="KW-1003">Cell membrane</keyword>
<comment type="catalytic activity">
    <reaction evidence="23">
        <text>Preferential cleavage: (Ac)2-L-Lys-D-Ala-|-D-Ala. Also transpeptidation of peptidyl-alanyl moieties that are N-acyl substituents of D-alanine.</text>
        <dbReference type="EC" id="3.4.16.4"/>
    </reaction>
</comment>
<evidence type="ECO:0000256" key="22">
    <source>
        <dbReference type="ARBA" id="ARBA00023316"/>
    </source>
</evidence>
<evidence type="ECO:0000256" key="27">
    <source>
        <dbReference type="SAM" id="MobiDB-lite"/>
    </source>
</evidence>
<evidence type="ECO:0000256" key="13">
    <source>
        <dbReference type="ARBA" id="ARBA00022692"/>
    </source>
</evidence>
<evidence type="ECO:0000313" key="30">
    <source>
        <dbReference type="EMBL" id="EMZ23436.1"/>
    </source>
</evidence>
<dbReference type="Gene3D" id="3.40.710.10">
    <property type="entry name" value="DD-peptidase/beta-lactamase superfamily"/>
    <property type="match status" value="1"/>
</dbReference>
<keyword evidence="15" id="KW-0133">Cell shape</keyword>
<dbReference type="GO" id="GO:0005886">
    <property type="term" value="C:plasma membrane"/>
    <property type="evidence" value="ECO:0007669"/>
    <property type="project" value="UniProtKB-SubCell"/>
</dbReference>
<dbReference type="InterPro" id="IPR012338">
    <property type="entry name" value="Beta-lactam/transpept-like"/>
</dbReference>
<keyword evidence="11" id="KW-0328">Glycosyltransferase</keyword>
<dbReference type="SUPFAM" id="SSF56601">
    <property type="entry name" value="beta-lactamase/transpeptidase-like"/>
    <property type="match status" value="1"/>
</dbReference>
<evidence type="ECO:0000256" key="9">
    <source>
        <dbReference type="ARBA" id="ARBA00022645"/>
    </source>
</evidence>
<evidence type="ECO:0000256" key="7">
    <source>
        <dbReference type="ARBA" id="ARBA00018638"/>
    </source>
</evidence>
<dbReference type="PANTHER" id="PTHR32282">
    <property type="entry name" value="BINDING PROTEIN TRANSPEPTIDASE, PUTATIVE-RELATED"/>
    <property type="match status" value="1"/>
</dbReference>
<evidence type="ECO:0000256" key="10">
    <source>
        <dbReference type="ARBA" id="ARBA00022670"/>
    </source>
</evidence>
<evidence type="ECO:0000313" key="31">
    <source>
        <dbReference type="Proteomes" id="UP000012589"/>
    </source>
</evidence>
<dbReference type="EC" id="2.4.99.28" evidence="24"/>
<comment type="subcellular location">
    <subcellularLocation>
        <location evidence="2">Cell membrane</location>
        <topology evidence="2">Single-pass type II membrane protein</topology>
    </subcellularLocation>
</comment>
<dbReference type="Gene3D" id="1.10.3810.10">
    <property type="entry name" value="Biosynthetic peptidoglycan transglycosylase-like"/>
    <property type="match status" value="1"/>
</dbReference>
<dbReference type="GO" id="GO:0008658">
    <property type="term" value="F:penicillin binding"/>
    <property type="evidence" value="ECO:0007669"/>
    <property type="project" value="InterPro"/>
</dbReference>
<evidence type="ECO:0000256" key="25">
    <source>
        <dbReference type="ARBA" id="ARBA00049902"/>
    </source>
</evidence>
<evidence type="ECO:0000256" key="15">
    <source>
        <dbReference type="ARBA" id="ARBA00022960"/>
    </source>
</evidence>
<keyword evidence="18" id="KW-1133">Transmembrane helix</keyword>
<evidence type="ECO:0000256" key="26">
    <source>
        <dbReference type="ARBA" id="ARBA00060592"/>
    </source>
</evidence>
<feature type="domain" description="Penicillin-binding protein transpeptidase" evidence="28">
    <location>
        <begin position="446"/>
        <end position="687"/>
    </location>
</feature>
<feature type="domain" description="Glycosyl transferase family 51" evidence="29">
    <location>
        <begin position="84"/>
        <end position="267"/>
    </location>
</feature>
<evidence type="ECO:0000256" key="20">
    <source>
        <dbReference type="ARBA" id="ARBA00023251"/>
    </source>
</evidence>
<sequence length="916" mass="99746">MNFSKEATRKKRRAIIAKKGKITRKCITLLYELVLVCVFALAVCVASAGYGAYQGILAASPSIKDIDATPTGYLSTILDSKGNTTATLVASGSNRVYVTIDEIPKNLQNAFIAIEDARFREHNGIDIKGIIRAGINGIAAGFRFREGASTITQQLLKNNVFTSWTAEKSQADRFKRKIQEQYLALQLEKEESKDWILENYLNTVNLGQNTLGVQSASKRYFGKDVSELSLSECAVIAGITKNPSGYNPITHPEENAKRRKKVLDDMKEQGMISQKQYDKAMDDSVYSRIRKVNAKQLDKSSVHSYFDDALTEQVIEDLMEVLGCSQTEAYKRLYNTGLTIYSTQDPDIQAICDAQVNNLENYPTVPKTSFSMTLTVQKADGEFKYYDEQTMLAYYQSADKSYTINFASQEEALAAVEKYKADILEEGDTVPENGQNVTYTIQPQAALTVIDQKTGEVKAMVGGRGEKTANRTLNRATDSVRQPGSTFKVLAAFAPALDTGQMTLASVEDDAPYTYSNGTPLKNYNKRYGGFTSIREAITQSINVVTVKTLTDIGIDTGYNYLVDHFGFTTLSDQDRNEALALGGITYGVTNLELTAAYAAIANGGTYIKPRLYTKIIDHDGNILIDNQPKETEAVQETTAWLLTNAMQDVLTVGTGRMASFEGMALAGKTGTTTKNKDALFAGFSPYYSLVVWGGFDDNTPQDGGTTSYPKMIWKAVMSQIHEGLEYKDFEMPSGIITAEVCKKSGMPAQEGVCSHDPRGSMLTTEFFAEGTVPEDVCVHHASVRVCGVSGMLAGPYCPGGTYGSSVRIIGGSPDSEDGPYLYTGNLNTCTMHTSASVVQPDPSEGDTVTDDETQPDPNTDANGDSNPNEGEQPGAEPDTNEGEQPGTNPSDEGSDTVVDVPPDDEPVPSEVILDF</sequence>
<dbReference type="AlphaFoldDB" id="N2A5G2"/>
<dbReference type="EC" id="3.4.16.4" evidence="6"/>
<keyword evidence="10" id="KW-0645">Protease</keyword>
<keyword evidence="31" id="KW-1185">Reference proteome</keyword>
<dbReference type="GO" id="GO:0009002">
    <property type="term" value="F:serine-type D-Ala-D-Ala carboxypeptidase activity"/>
    <property type="evidence" value="ECO:0007669"/>
    <property type="project" value="UniProtKB-EC"/>
</dbReference>
<name>N2A5G2_9FIRM</name>
<dbReference type="InterPro" id="IPR001460">
    <property type="entry name" value="PCN-bd_Tpept"/>
</dbReference>
<dbReference type="GO" id="GO:0006508">
    <property type="term" value="P:proteolysis"/>
    <property type="evidence" value="ECO:0007669"/>
    <property type="project" value="UniProtKB-KW"/>
</dbReference>
<comment type="similarity">
    <text evidence="5">In the N-terminal section; belongs to the glycosyltransferase 51 family.</text>
</comment>
<dbReference type="EMBL" id="AQFT01000107">
    <property type="protein sequence ID" value="EMZ23436.1"/>
    <property type="molecule type" value="Genomic_DNA"/>
</dbReference>
<evidence type="ECO:0000256" key="8">
    <source>
        <dbReference type="ARBA" id="ARBA00022475"/>
    </source>
</evidence>
<dbReference type="GO" id="GO:0046677">
    <property type="term" value="P:response to antibiotic"/>
    <property type="evidence" value="ECO:0007669"/>
    <property type="project" value="UniProtKB-KW"/>
</dbReference>
<dbReference type="HOGENOM" id="CLU_006354_2_2_9"/>
<keyword evidence="17" id="KW-0573">Peptidoglycan synthesis</keyword>
<evidence type="ECO:0000256" key="2">
    <source>
        <dbReference type="ARBA" id="ARBA00004401"/>
    </source>
</evidence>
<keyword evidence="22" id="KW-0961">Cell wall biogenesis/degradation</keyword>
<dbReference type="InterPro" id="IPR023346">
    <property type="entry name" value="Lysozyme-like_dom_sf"/>
</dbReference>
<dbReference type="UniPathway" id="UPA00219"/>
<evidence type="ECO:0000256" key="21">
    <source>
        <dbReference type="ARBA" id="ARBA00023268"/>
    </source>
</evidence>